<keyword evidence="2" id="KW-0812">Transmembrane</keyword>
<name>A0A0C5WLV0_9FLAO</name>
<organism evidence="5 6">
    <name type="scientific">Siansivirga zeaxanthinifaciens CC-SAMT-1</name>
    <dbReference type="NCBI Taxonomy" id="1454006"/>
    <lineage>
        <taxon>Bacteria</taxon>
        <taxon>Pseudomonadati</taxon>
        <taxon>Bacteroidota</taxon>
        <taxon>Flavobacteriia</taxon>
        <taxon>Flavobacteriales</taxon>
        <taxon>Flavobacteriaceae</taxon>
        <taxon>Siansivirga</taxon>
    </lineage>
</organism>
<dbReference type="GO" id="GO:0015159">
    <property type="term" value="F:polysaccharide transmembrane transporter activity"/>
    <property type="evidence" value="ECO:0007669"/>
    <property type="project" value="InterPro"/>
</dbReference>
<accession>A0A0C5WLV0</accession>
<evidence type="ECO:0000256" key="1">
    <source>
        <dbReference type="ARBA" id="ARBA00022729"/>
    </source>
</evidence>
<gene>
    <name evidence="5" type="ORF">AW14_09315</name>
</gene>
<evidence type="ECO:0000313" key="5">
    <source>
        <dbReference type="EMBL" id="AJR03785.1"/>
    </source>
</evidence>
<sequence length="263" mass="29097">MVKQLSLVISLVISILCASCITNKDIVYLQENTGKAADSMQLYALPKPYRVQTNDQLSINVKAIDPELVSIFNPTNISSSGTSEQTLYFNGYTVDAHGDIEFPILGKLHVLGYTTDEIEVLVKEELLKQYFKETAQLYVTVKLPGLNYTTLGEIGTGTHVIYKDRVNIIEAIAQAGDISKAGNRKDVLIIRQYPDGQRIHHIDLTTIDAMASEFYYIQNNDLILVKPLVRKTLGVGQTPLQTLSTIVSLGSVLTGLYFLIKGL</sequence>
<dbReference type="KEGG" id="sze:AW14_09315"/>
<dbReference type="PANTHER" id="PTHR33619">
    <property type="entry name" value="POLYSACCHARIDE EXPORT PROTEIN GFCE-RELATED"/>
    <property type="match status" value="1"/>
</dbReference>
<reference evidence="5 6" key="1">
    <citation type="submission" date="2014-02" db="EMBL/GenBank/DDBJ databases">
        <authorList>
            <person name="Young C.-C."/>
            <person name="Hameed A."/>
            <person name="Huang H.-C."/>
            <person name="Shahina M."/>
        </authorList>
    </citation>
    <scope>NUCLEOTIDE SEQUENCE [LARGE SCALE GENOMIC DNA]</scope>
    <source>
        <strain evidence="5 6">CC-SAMT-1</strain>
    </source>
</reference>
<dbReference type="Pfam" id="PF02563">
    <property type="entry name" value="Poly_export"/>
    <property type="match status" value="1"/>
</dbReference>
<evidence type="ECO:0000259" key="4">
    <source>
        <dbReference type="Pfam" id="PF02563"/>
    </source>
</evidence>
<dbReference type="RefSeq" id="WP_044638516.1">
    <property type="nucleotide sequence ID" value="NZ_CP007202.1"/>
</dbReference>
<dbReference type="STRING" id="1454006.AW14_09315"/>
<dbReference type="Gene3D" id="3.10.560.10">
    <property type="entry name" value="Outer membrane lipoprotein wza domain like"/>
    <property type="match status" value="1"/>
</dbReference>
<evidence type="ECO:0000256" key="3">
    <source>
        <dbReference type="SAM" id="SignalP"/>
    </source>
</evidence>
<feature type="signal peptide" evidence="3">
    <location>
        <begin position="1"/>
        <end position="18"/>
    </location>
</feature>
<keyword evidence="6" id="KW-1185">Reference proteome</keyword>
<feature type="chain" id="PRO_5002184481" evidence="3">
    <location>
        <begin position="19"/>
        <end position="263"/>
    </location>
</feature>
<dbReference type="PANTHER" id="PTHR33619:SF3">
    <property type="entry name" value="POLYSACCHARIDE EXPORT PROTEIN GFCE-RELATED"/>
    <property type="match status" value="1"/>
</dbReference>
<evidence type="ECO:0000256" key="2">
    <source>
        <dbReference type="SAM" id="Phobius"/>
    </source>
</evidence>
<dbReference type="InterPro" id="IPR003715">
    <property type="entry name" value="Poly_export_N"/>
</dbReference>
<proteinExistence type="predicted"/>
<dbReference type="InterPro" id="IPR049712">
    <property type="entry name" value="Poly_export"/>
</dbReference>
<keyword evidence="2" id="KW-0472">Membrane</keyword>
<evidence type="ECO:0000313" key="6">
    <source>
        <dbReference type="Proteomes" id="UP000032229"/>
    </source>
</evidence>
<dbReference type="HOGENOM" id="CLU_038343_1_1_10"/>
<feature type="transmembrane region" description="Helical" evidence="2">
    <location>
        <begin position="240"/>
        <end position="260"/>
    </location>
</feature>
<protein>
    <submittedName>
        <fullName evidence="5">Sugar transporter</fullName>
    </submittedName>
</protein>
<feature type="domain" description="Polysaccharide export protein N-terminal" evidence="4">
    <location>
        <begin position="46"/>
        <end position="141"/>
    </location>
</feature>
<keyword evidence="5" id="KW-0762">Sugar transport</keyword>
<dbReference type="OrthoDB" id="1445882at2"/>
<dbReference type="Proteomes" id="UP000032229">
    <property type="component" value="Chromosome"/>
</dbReference>
<keyword evidence="2" id="KW-1133">Transmembrane helix</keyword>
<keyword evidence="5" id="KW-0813">Transport</keyword>
<dbReference type="AlphaFoldDB" id="A0A0C5WLV0"/>
<dbReference type="EMBL" id="CP007202">
    <property type="protein sequence ID" value="AJR03785.1"/>
    <property type="molecule type" value="Genomic_DNA"/>
</dbReference>
<keyword evidence="1 3" id="KW-0732">Signal</keyword>
<dbReference type="Gene3D" id="3.30.1950.10">
    <property type="entry name" value="wza like domain"/>
    <property type="match status" value="1"/>
</dbReference>